<accession>A0ABW3L7F0</accession>
<dbReference type="RefSeq" id="WP_386062763.1">
    <property type="nucleotide sequence ID" value="NZ_JBHTKL010000006.1"/>
</dbReference>
<feature type="transmembrane region" description="Helical" evidence="1">
    <location>
        <begin position="328"/>
        <end position="349"/>
    </location>
</feature>
<feature type="transmembrane region" description="Helical" evidence="1">
    <location>
        <begin position="33"/>
        <end position="51"/>
    </location>
</feature>
<gene>
    <name evidence="2" type="ORF">ACFQ2J_15855</name>
</gene>
<evidence type="ECO:0000313" key="3">
    <source>
        <dbReference type="Proteomes" id="UP001596990"/>
    </source>
</evidence>
<dbReference type="Proteomes" id="UP001596990">
    <property type="component" value="Unassembled WGS sequence"/>
</dbReference>
<dbReference type="PANTHER" id="PTHR37422">
    <property type="entry name" value="TEICHURONIC ACID BIOSYNTHESIS PROTEIN TUAE"/>
    <property type="match status" value="1"/>
</dbReference>
<evidence type="ECO:0000313" key="2">
    <source>
        <dbReference type="EMBL" id="MFD1020663.1"/>
    </source>
</evidence>
<keyword evidence="1" id="KW-0472">Membrane</keyword>
<organism evidence="2 3">
    <name type="scientific">Thalassobacillus hwangdonensis</name>
    <dbReference type="NCBI Taxonomy" id="546108"/>
    <lineage>
        <taxon>Bacteria</taxon>
        <taxon>Bacillati</taxon>
        <taxon>Bacillota</taxon>
        <taxon>Bacilli</taxon>
        <taxon>Bacillales</taxon>
        <taxon>Bacillaceae</taxon>
        <taxon>Thalassobacillus</taxon>
    </lineage>
</organism>
<name>A0ABW3L7F0_9BACI</name>
<keyword evidence="2" id="KW-0436">Ligase</keyword>
<feature type="transmembrane region" description="Helical" evidence="1">
    <location>
        <begin position="211"/>
        <end position="229"/>
    </location>
</feature>
<keyword evidence="3" id="KW-1185">Reference proteome</keyword>
<protein>
    <submittedName>
        <fullName evidence="2">O-antigen ligase family protein</fullName>
    </submittedName>
</protein>
<feature type="transmembrane region" description="Helical" evidence="1">
    <location>
        <begin position="63"/>
        <end position="86"/>
    </location>
</feature>
<dbReference type="InterPro" id="IPR051533">
    <property type="entry name" value="WaaL-like"/>
</dbReference>
<keyword evidence="1" id="KW-0812">Transmembrane</keyword>
<proteinExistence type="predicted"/>
<dbReference type="EMBL" id="JBHTKL010000006">
    <property type="protein sequence ID" value="MFD1020663.1"/>
    <property type="molecule type" value="Genomic_DNA"/>
</dbReference>
<feature type="transmembrane region" description="Helical" evidence="1">
    <location>
        <begin position="163"/>
        <end position="182"/>
    </location>
</feature>
<sequence length="414" mass="47106">MMVMNERKLLVILFAAGIVLTNATQLRFAGLPIGPGELLLVVWMGVVFLQLRYQKALHIKDSLLLYWLLWGMLLFCFFWGTMISLYQQVWQSASYYNLLAYLFSLMIISCLSLSGIDIKRVMKLVFYFTAIPISLLVIAYQFSSGLGPIWFGGVRFMGWSTNPNQLAFFLCMILFIGVYHFFESRSLMEKGMLIVLCGGVCFAGIETESDALKAAWASSFGVFLFLSWINQVMVKRSSYATGMLVKIILPLLVLFFLIFFGKSMFLEISSTIQNVFSEGDQGEDRVTLWINGILAVFTSPLFGLGPGTYSGIFGPFTGMEAHNTFIDLVTNAGMVGMVIYVIFMFIVYWRTILAKEWLLLSALIALSVYSMFHFVLRYPLYWLFLFFVLSIAIDSDEASGRHRRTVVNKRFKEE</sequence>
<dbReference type="PANTHER" id="PTHR37422:SF13">
    <property type="entry name" value="LIPOPOLYSACCHARIDE BIOSYNTHESIS PROTEIN PA4999-RELATED"/>
    <property type="match status" value="1"/>
</dbReference>
<keyword evidence="1" id="KW-1133">Transmembrane helix</keyword>
<dbReference type="GO" id="GO:0016874">
    <property type="term" value="F:ligase activity"/>
    <property type="evidence" value="ECO:0007669"/>
    <property type="project" value="UniProtKB-KW"/>
</dbReference>
<feature type="transmembrane region" description="Helical" evidence="1">
    <location>
        <begin position="124"/>
        <end position="143"/>
    </location>
</feature>
<feature type="transmembrane region" description="Helical" evidence="1">
    <location>
        <begin position="356"/>
        <end position="372"/>
    </location>
</feature>
<comment type="caution">
    <text evidence="2">The sequence shown here is derived from an EMBL/GenBank/DDBJ whole genome shotgun (WGS) entry which is preliminary data.</text>
</comment>
<reference evidence="3" key="1">
    <citation type="journal article" date="2019" name="Int. J. Syst. Evol. Microbiol.">
        <title>The Global Catalogue of Microorganisms (GCM) 10K type strain sequencing project: providing services to taxonomists for standard genome sequencing and annotation.</title>
        <authorList>
            <consortium name="The Broad Institute Genomics Platform"/>
            <consortium name="The Broad Institute Genome Sequencing Center for Infectious Disease"/>
            <person name="Wu L."/>
            <person name="Ma J."/>
        </authorList>
    </citation>
    <scope>NUCLEOTIDE SEQUENCE [LARGE SCALE GENOMIC DNA]</scope>
    <source>
        <strain evidence="3">CCUG 56607</strain>
    </source>
</reference>
<feature type="transmembrane region" description="Helical" evidence="1">
    <location>
        <begin position="241"/>
        <end position="260"/>
    </location>
</feature>
<evidence type="ECO:0000256" key="1">
    <source>
        <dbReference type="SAM" id="Phobius"/>
    </source>
</evidence>
<feature type="transmembrane region" description="Helical" evidence="1">
    <location>
        <begin position="98"/>
        <end position="117"/>
    </location>
</feature>